<keyword evidence="3" id="KW-0804">Transcription</keyword>
<dbReference type="PROSITE" id="PS00894">
    <property type="entry name" value="HTH_DEOR_1"/>
    <property type="match status" value="1"/>
</dbReference>
<dbReference type="SUPFAM" id="SSF46785">
    <property type="entry name" value="Winged helix' DNA-binding domain"/>
    <property type="match status" value="1"/>
</dbReference>
<sequence length="265" mass="29325">MNPQERREQLLTWIARHGTASIQQLAQVLHVSEMTVRRDLRILQQAHLLQSIPGGAEVKKSATELAFDVKRRLHRDEKEAIAAKALELIDSDMTIAFSAGTTTWAVAHRIRGFQQLTFVTNSTNIALELQQNGWTQIVLTGGNFRTPSDALVGPFAEYTARHLHTDVLFLGVHGLDVEAGMTTPNIQEAAIDRVLIEQAQKVVVVMDHSKWGIKALARIAPIEMVDAIITTRTPHVQAHIAACERLGIEVFTATLPDQGSKEEPL</sequence>
<dbReference type="InterPro" id="IPR001034">
    <property type="entry name" value="DeoR_HTH"/>
</dbReference>
<evidence type="ECO:0000313" key="6">
    <source>
        <dbReference type="Proteomes" id="UP000325292"/>
    </source>
</evidence>
<gene>
    <name evidence="5" type="ORF">BXT84_03255</name>
</gene>
<dbReference type="PROSITE" id="PS51000">
    <property type="entry name" value="HTH_DEOR_2"/>
    <property type="match status" value="1"/>
</dbReference>
<protein>
    <recommendedName>
        <fullName evidence="4">HTH deoR-type domain-containing protein</fullName>
    </recommendedName>
</protein>
<evidence type="ECO:0000259" key="4">
    <source>
        <dbReference type="PROSITE" id="PS51000"/>
    </source>
</evidence>
<dbReference type="InterPro" id="IPR037171">
    <property type="entry name" value="NagB/RpiA_transferase-like"/>
</dbReference>
<evidence type="ECO:0000256" key="1">
    <source>
        <dbReference type="ARBA" id="ARBA00023015"/>
    </source>
</evidence>
<organism evidence="5 6">
    <name type="scientific">Sulfobacillus thermotolerans</name>
    <dbReference type="NCBI Taxonomy" id="338644"/>
    <lineage>
        <taxon>Bacteria</taxon>
        <taxon>Bacillati</taxon>
        <taxon>Bacillota</taxon>
        <taxon>Clostridia</taxon>
        <taxon>Eubacteriales</taxon>
        <taxon>Clostridiales Family XVII. Incertae Sedis</taxon>
        <taxon>Sulfobacillus</taxon>
    </lineage>
</organism>
<evidence type="ECO:0000313" key="5">
    <source>
        <dbReference type="EMBL" id="AUW93089.1"/>
    </source>
</evidence>
<dbReference type="EMBL" id="CP019454">
    <property type="protein sequence ID" value="AUW93089.1"/>
    <property type="molecule type" value="Genomic_DNA"/>
</dbReference>
<reference evidence="5 6" key="1">
    <citation type="journal article" date="2019" name="Sci. Rep.">
        <title>Sulfobacillus thermotolerans: new insights into resistance and metabolic capacities of acidophilic chemolithotrophs.</title>
        <authorList>
            <person name="Panyushkina A.E."/>
            <person name="Babenko V.V."/>
            <person name="Nikitina A.S."/>
            <person name="Selezneva O.V."/>
            <person name="Tsaplina I.A."/>
            <person name="Letarova M.A."/>
            <person name="Kostryukova E.S."/>
            <person name="Letarov A.V."/>
        </authorList>
    </citation>
    <scope>NUCLEOTIDE SEQUENCE [LARGE SCALE GENOMIC DNA]</scope>
    <source>
        <strain evidence="5 6">Kr1</strain>
    </source>
</reference>
<dbReference type="Gene3D" id="3.40.50.1360">
    <property type="match status" value="1"/>
</dbReference>
<dbReference type="PRINTS" id="PR00037">
    <property type="entry name" value="HTHLACR"/>
</dbReference>
<dbReference type="SMART" id="SM00420">
    <property type="entry name" value="HTH_DEOR"/>
    <property type="match status" value="1"/>
</dbReference>
<dbReference type="InterPro" id="IPR050313">
    <property type="entry name" value="Carb_Metab_HTH_regulators"/>
</dbReference>
<dbReference type="InterPro" id="IPR014036">
    <property type="entry name" value="DeoR-like_C"/>
</dbReference>
<evidence type="ECO:0000256" key="3">
    <source>
        <dbReference type="ARBA" id="ARBA00023163"/>
    </source>
</evidence>
<proteinExistence type="predicted"/>
<feature type="domain" description="HTH deoR-type" evidence="4">
    <location>
        <begin position="3"/>
        <end position="58"/>
    </location>
</feature>
<accession>A0ABM6RNY2</accession>
<evidence type="ECO:0000256" key="2">
    <source>
        <dbReference type="ARBA" id="ARBA00023125"/>
    </source>
</evidence>
<dbReference type="InterPro" id="IPR018356">
    <property type="entry name" value="Tscrpt_reg_HTH_DeoR_CS"/>
</dbReference>
<dbReference type="InterPro" id="IPR036388">
    <property type="entry name" value="WH-like_DNA-bd_sf"/>
</dbReference>
<keyword evidence="1" id="KW-0805">Transcription regulation</keyword>
<keyword evidence="2" id="KW-0238">DNA-binding</keyword>
<dbReference type="Pfam" id="PF08220">
    <property type="entry name" value="HTH_DeoR"/>
    <property type="match status" value="1"/>
</dbReference>
<dbReference type="SUPFAM" id="SSF100950">
    <property type="entry name" value="NagB/RpiA/CoA transferase-like"/>
    <property type="match status" value="1"/>
</dbReference>
<keyword evidence="6" id="KW-1185">Reference proteome</keyword>
<dbReference type="SMART" id="SM01134">
    <property type="entry name" value="DeoRC"/>
    <property type="match status" value="1"/>
</dbReference>
<dbReference type="PANTHER" id="PTHR30363:SF44">
    <property type="entry name" value="AGA OPERON TRANSCRIPTIONAL REPRESSOR-RELATED"/>
    <property type="match status" value="1"/>
</dbReference>
<name>A0ABM6RNY2_9FIRM</name>
<dbReference type="Proteomes" id="UP000325292">
    <property type="component" value="Chromosome"/>
</dbReference>
<dbReference type="Gene3D" id="1.10.10.10">
    <property type="entry name" value="Winged helix-like DNA-binding domain superfamily/Winged helix DNA-binding domain"/>
    <property type="match status" value="1"/>
</dbReference>
<dbReference type="Pfam" id="PF00455">
    <property type="entry name" value="DeoRC"/>
    <property type="match status" value="1"/>
</dbReference>
<dbReference type="PANTHER" id="PTHR30363">
    <property type="entry name" value="HTH-TYPE TRANSCRIPTIONAL REGULATOR SRLR-RELATED"/>
    <property type="match status" value="1"/>
</dbReference>
<dbReference type="InterPro" id="IPR036390">
    <property type="entry name" value="WH_DNA-bd_sf"/>
</dbReference>